<dbReference type="FunFam" id="2.60.40.420:FF:000034">
    <property type="entry name" value="Cupredoxin superfamily protein"/>
    <property type="match status" value="1"/>
</dbReference>
<protein>
    <submittedName>
        <fullName evidence="5">Blue copper protein</fullName>
    </submittedName>
</protein>
<gene>
    <name evidence="5" type="primary">BCB</name>
    <name evidence="5" type="ORF">Zm00014a_041089</name>
</gene>
<reference evidence="5" key="1">
    <citation type="journal article" date="2018" name="Nat. Genet.">
        <title>Extensive intraspecific gene order and gene structural variations between Mo17 and other maize genomes.</title>
        <authorList>
            <person name="Sun S."/>
            <person name="Zhou Y."/>
            <person name="Chen J."/>
            <person name="Shi J."/>
            <person name="Zhao H."/>
            <person name="Zhao H."/>
            <person name="Song W."/>
            <person name="Zhang M."/>
            <person name="Cui Y."/>
            <person name="Dong X."/>
            <person name="Liu H."/>
            <person name="Ma X."/>
            <person name="Jiao Y."/>
            <person name="Wang B."/>
            <person name="Wei X."/>
            <person name="Stein J.C."/>
            <person name="Glaubitz J.C."/>
            <person name="Lu F."/>
            <person name="Yu G."/>
            <person name="Liang C."/>
            <person name="Fengler K."/>
            <person name="Li B."/>
            <person name="Rafalski A."/>
            <person name="Schnable P.S."/>
            <person name="Ware D.H."/>
            <person name="Buckler E.S."/>
            <person name="Lai J."/>
        </authorList>
    </citation>
    <scope>NUCLEOTIDE SEQUENCE [LARGE SCALE GENOMIC DNA]</scope>
    <source>
        <tissue evidence="5">Seedling</tissue>
    </source>
</reference>
<keyword evidence="3" id="KW-0732">Signal</keyword>
<keyword evidence="2" id="KW-0325">Glycoprotein</keyword>
<organism evidence="5">
    <name type="scientific">Zea mays</name>
    <name type="common">Maize</name>
    <dbReference type="NCBI Taxonomy" id="4577"/>
    <lineage>
        <taxon>Eukaryota</taxon>
        <taxon>Viridiplantae</taxon>
        <taxon>Streptophyta</taxon>
        <taxon>Embryophyta</taxon>
        <taxon>Tracheophyta</taxon>
        <taxon>Spermatophyta</taxon>
        <taxon>Magnoliopsida</taxon>
        <taxon>Liliopsida</taxon>
        <taxon>Poales</taxon>
        <taxon>Poaceae</taxon>
        <taxon>PACMAD clade</taxon>
        <taxon>Panicoideae</taxon>
        <taxon>Andropogonodae</taxon>
        <taxon>Andropogoneae</taxon>
        <taxon>Tripsacinae</taxon>
        <taxon>Zea</taxon>
    </lineage>
</organism>
<dbReference type="EMBL" id="NCVQ01000001">
    <property type="protein sequence ID" value="PWZ53641.1"/>
    <property type="molecule type" value="Genomic_DNA"/>
</dbReference>
<dbReference type="SUPFAM" id="SSF49503">
    <property type="entry name" value="Cupredoxins"/>
    <property type="match status" value="1"/>
</dbReference>
<dbReference type="InterPro" id="IPR008972">
    <property type="entry name" value="Cupredoxin"/>
</dbReference>
<sequence length="132" mass="14763">MGTLGAAAMATLLTAVVLLTVHVPLATVATDHIVGGSMWSIPLRDDLYMAWSNNRTFYAGDNLVFRFQIGFYDVVQVSRREYEDCTTDDPYNNFRVPPAVVPLDYKGVRYYVCSVGNYCKLGLKFHVTIQQG</sequence>
<keyword evidence="1" id="KW-1015">Disulfide bond</keyword>
<dbReference type="PANTHER" id="PTHR33021:SF288">
    <property type="entry name" value="OS03G0648500 PROTEIN"/>
    <property type="match status" value="1"/>
</dbReference>
<dbReference type="AlphaFoldDB" id="A0A317Y782"/>
<evidence type="ECO:0000256" key="3">
    <source>
        <dbReference type="SAM" id="SignalP"/>
    </source>
</evidence>
<feature type="domain" description="Phytocyanin" evidence="4">
    <location>
        <begin position="30"/>
        <end position="131"/>
    </location>
</feature>
<name>A0A317Y782_MAIZE</name>
<dbReference type="Proteomes" id="UP000251960">
    <property type="component" value="Chromosome 1"/>
</dbReference>
<accession>A0A317Y782</accession>
<comment type="caution">
    <text evidence="5">The sequence shown here is derived from an EMBL/GenBank/DDBJ whole genome shotgun (WGS) entry which is preliminary data.</text>
</comment>
<feature type="chain" id="PRO_5016438578" evidence="3">
    <location>
        <begin position="30"/>
        <end position="132"/>
    </location>
</feature>
<evidence type="ECO:0000259" key="4">
    <source>
        <dbReference type="PROSITE" id="PS51485"/>
    </source>
</evidence>
<dbReference type="InterPro" id="IPR003245">
    <property type="entry name" value="Phytocyanin_dom"/>
</dbReference>
<dbReference type="PANTHER" id="PTHR33021">
    <property type="entry name" value="BLUE COPPER PROTEIN"/>
    <property type="match status" value="1"/>
</dbReference>
<dbReference type="Pfam" id="PF02298">
    <property type="entry name" value="Cu_bind_like"/>
    <property type="match status" value="1"/>
</dbReference>
<dbReference type="Gene3D" id="2.60.40.420">
    <property type="entry name" value="Cupredoxins - blue copper proteins"/>
    <property type="match status" value="1"/>
</dbReference>
<dbReference type="PROSITE" id="PS51485">
    <property type="entry name" value="PHYTOCYANIN"/>
    <property type="match status" value="1"/>
</dbReference>
<feature type="signal peptide" evidence="3">
    <location>
        <begin position="1"/>
        <end position="29"/>
    </location>
</feature>
<evidence type="ECO:0000256" key="2">
    <source>
        <dbReference type="ARBA" id="ARBA00023180"/>
    </source>
</evidence>
<evidence type="ECO:0000313" key="5">
    <source>
        <dbReference type="EMBL" id="PWZ53641.1"/>
    </source>
</evidence>
<dbReference type="InterPro" id="IPR039391">
    <property type="entry name" value="Phytocyanin-like"/>
</dbReference>
<evidence type="ECO:0000256" key="1">
    <source>
        <dbReference type="ARBA" id="ARBA00023157"/>
    </source>
</evidence>
<dbReference type="ExpressionAtlas" id="A0A317Y782">
    <property type="expression patterns" value="baseline and differential"/>
</dbReference>
<proteinExistence type="predicted"/>
<dbReference type="GO" id="GO:0009055">
    <property type="term" value="F:electron transfer activity"/>
    <property type="evidence" value="ECO:0007669"/>
    <property type="project" value="InterPro"/>
</dbReference>